<dbReference type="InterPro" id="IPR036849">
    <property type="entry name" value="Enolase-like_C_sf"/>
</dbReference>
<name>A0A381ZDM5_9ZZZZ</name>
<dbReference type="EMBL" id="UINC01020907">
    <property type="protein sequence ID" value="SVA87330.1"/>
    <property type="molecule type" value="Genomic_DNA"/>
</dbReference>
<reference evidence="2" key="1">
    <citation type="submission" date="2018-05" db="EMBL/GenBank/DDBJ databases">
        <authorList>
            <person name="Lanie J.A."/>
            <person name="Ng W.-L."/>
            <person name="Kazmierczak K.M."/>
            <person name="Andrzejewski T.M."/>
            <person name="Davidsen T.M."/>
            <person name="Wayne K.J."/>
            <person name="Tettelin H."/>
            <person name="Glass J.I."/>
            <person name="Rusch D."/>
            <person name="Podicherti R."/>
            <person name="Tsui H.-C.T."/>
            <person name="Winkler M.E."/>
        </authorList>
    </citation>
    <scope>NUCLEOTIDE SEQUENCE</scope>
</reference>
<gene>
    <name evidence="2" type="ORF">METZ01_LOCUS140184</name>
</gene>
<feature type="non-terminal residue" evidence="2">
    <location>
        <position position="1"/>
    </location>
</feature>
<proteinExistence type="predicted"/>
<dbReference type="AlphaFoldDB" id="A0A381ZDM5"/>
<dbReference type="SUPFAM" id="SSF51604">
    <property type="entry name" value="Enolase C-terminal domain-like"/>
    <property type="match status" value="1"/>
</dbReference>
<feature type="domain" description="Enolase C-terminal" evidence="1">
    <location>
        <begin position="17"/>
        <end position="51"/>
    </location>
</feature>
<dbReference type="Gene3D" id="3.20.20.120">
    <property type="entry name" value="Enolase-like C-terminal domain"/>
    <property type="match status" value="1"/>
</dbReference>
<accession>A0A381ZDM5</accession>
<sequence length="59" mass="6559">ATQGVPYKQEYNIEHISIRDENPILAEPLHIKDGLMDVPDGPGLGIELDMDMVNELASR</sequence>
<protein>
    <recommendedName>
        <fullName evidence="1">Enolase C-terminal domain-containing protein</fullName>
    </recommendedName>
</protein>
<organism evidence="2">
    <name type="scientific">marine metagenome</name>
    <dbReference type="NCBI Taxonomy" id="408172"/>
    <lineage>
        <taxon>unclassified sequences</taxon>
        <taxon>metagenomes</taxon>
        <taxon>ecological metagenomes</taxon>
    </lineage>
</organism>
<evidence type="ECO:0000313" key="2">
    <source>
        <dbReference type="EMBL" id="SVA87330.1"/>
    </source>
</evidence>
<dbReference type="Pfam" id="PF13378">
    <property type="entry name" value="MR_MLE_C"/>
    <property type="match status" value="1"/>
</dbReference>
<dbReference type="InterPro" id="IPR029065">
    <property type="entry name" value="Enolase_C-like"/>
</dbReference>
<evidence type="ECO:0000259" key="1">
    <source>
        <dbReference type="Pfam" id="PF13378"/>
    </source>
</evidence>